<proteinExistence type="predicted"/>
<reference evidence="1" key="3">
    <citation type="submission" date="2025-09" db="UniProtKB">
        <authorList>
            <consortium name="Ensembl"/>
        </authorList>
    </citation>
    <scope>IDENTIFICATION</scope>
</reference>
<keyword evidence="2" id="KW-1185">Reference proteome</keyword>
<evidence type="ECO:0000313" key="1">
    <source>
        <dbReference type="Ensembl" id="ENSBIXP00000037896.1"/>
    </source>
</evidence>
<gene>
    <name evidence="1" type="primary">SENP1</name>
</gene>
<sequence>MTTALDDSLGVSGLATLRRRSAGPQLCSLTSRPTPPSSAASEQLFRCCGGGSGSRRFPGFAFRARPETPSHSSRFRFGLCIFAEVSDVKTPDMDDIADRMRMDAGEVTLVNHNSIFKTHLLSQTGFSEDQLSLSDHQILPSRRGNLDRSYTCSTRSAAYSPNYFSGFSKMRSPPLKRRPGLGVLARYSWGKMLTFGGHHGVTLMQIRHMAVAGFSSFINFQTTLPQTVLLAQET</sequence>
<reference evidence="1" key="2">
    <citation type="submission" date="2025-08" db="UniProtKB">
        <authorList>
            <consortium name="Ensembl"/>
        </authorList>
    </citation>
    <scope>IDENTIFICATION</scope>
</reference>
<dbReference type="AlphaFoldDB" id="A0A4W2EM55"/>
<name>A0A4W2EM55_BOBOX</name>
<dbReference type="Proteomes" id="UP000314981">
    <property type="component" value="Chromosome 5"/>
</dbReference>
<reference evidence="1 2" key="1">
    <citation type="submission" date="2018-11" db="EMBL/GenBank/DDBJ databases">
        <title>Haplotype-resolved cattle genomes.</title>
        <authorList>
            <person name="Low W.Y."/>
            <person name="Tearle R."/>
            <person name="Bickhart D.M."/>
            <person name="Rosen B.D."/>
            <person name="Koren S."/>
            <person name="Rhie A."/>
            <person name="Hiendleder S."/>
            <person name="Phillippy A.M."/>
            <person name="Smith T.P.L."/>
            <person name="Williams J.L."/>
        </authorList>
    </citation>
    <scope>NUCLEOTIDE SEQUENCE [LARGE SCALE GENOMIC DNA]</scope>
</reference>
<evidence type="ECO:0000313" key="2">
    <source>
        <dbReference type="Proteomes" id="UP000314981"/>
    </source>
</evidence>
<organism evidence="1 2">
    <name type="scientific">Bos indicus x Bos taurus</name>
    <name type="common">Hybrid cattle</name>
    <dbReference type="NCBI Taxonomy" id="30522"/>
    <lineage>
        <taxon>Eukaryota</taxon>
        <taxon>Metazoa</taxon>
        <taxon>Chordata</taxon>
        <taxon>Craniata</taxon>
        <taxon>Vertebrata</taxon>
        <taxon>Euteleostomi</taxon>
        <taxon>Mammalia</taxon>
        <taxon>Eutheria</taxon>
        <taxon>Laurasiatheria</taxon>
        <taxon>Artiodactyla</taxon>
        <taxon>Ruminantia</taxon>
        <taxon>Pecora</taxon>
        <taxon>Bovidae</taxon>
        <taxon>Bovinae</taxon>
        <taxon>Bos</taxon>
    </lineage>
</organism>
<protein>
    <submittedName>
        <fullName evidence="1">SUMO specific peptidase 1</fullName>
    </submittedName>
</protein>
<accession>A0A4W2EM55</accession>
<dbReference type="Ensembl" id="ENSBIXT00000030258.1">
    <property type="protein sequence ID" value="ENSBIXP00000037896.1"/>
    <property type="gene ID" value="ENSBIXG00000021618.1"/>
</dbReference>